<comment type="caution">
    <text evidence="1">The sequence shown here is derived from an EMBL/GenBank/DDBJ whole genome shotgun (WGS) entry which is preliminary data.</text>
</comment>
<name>A0A949JI31_9ACTN</name>
<evidence type="ECO:0000313" key="2">
    <source>
        <dbReference type="Proteomes" id="UP000694501"/>
    </source>
</evidence>
<accession>A0A949JI31</accession>
<protein>
    <submittedName>
        <fullName evidence="1">Uncharacterized protein</fullName>
    </submittedName>
</protein>
<dbReference type="EMBL" id="JAELVF020000004">
    <property type="protein sequence ID" value="MBU7600536.1"/>
    <property type="molecule type" value="Genomic_DNA"/>
</dbReference>
<dbReference type="AlphaFoldDB" id="A0A949JI31"/>
<gene>
    <name evidence="1" type="ORF">JGS22_023625</name>
</gene>
<reference evidence="1" key="1">
    <citation type="submission" date="2021-06" db="EMBL/GenBank/DDBJ databases">
        <title>Sequencing of actinobacteria type strains.</title>
        <authorList>
            <person name="Nguyen G.-S."/>
            <person name="Wentzel A."/>
        </authorList>
    </citation>
    <scope>NUCLEOTIDE SEQUENCE</scope>
    <source>
        <strain evidence="1">P38-E01</strain>
    </source>
</reference>
<evidence type="ECO:0000313" key="1">
    <source>
        <dbReference type="EMBL" id="MBU7600536.1"/>
    </source>
</evidence>
<dbReference type="Proteomes" id="UP000694501">
    <property type="component" value="Unassembled WGS sequence"/>
</dbReference>
<dbReference type="Pfam" id="PF19380">
    <property type="entry name" value="DUF5955"/>
    <property type="match status" value="1"/>
</dbReference>
<dbReference type="InterPro" id="IPR045999">
    <property type="entry name" value="DUF5955"/>
</dbReference>
<keyword evidence="2" id="KW-1185">Reference proteome</keyword>
<proteinExistence type="predicted"/>
<organism evidence="1 2">
    <name type="scientific">Streptomyces tardus</name>
    <dbReference type="NCBI Taxonomy" id="2780544"/>
    <lineage>
        <taxon>Bacteria</taxon>
        <taxon>Bacillati</taxon>
        <taxon>Actinomycetota</taxon>
        <taxon>Actinomycetes</taxon>
        <taxon>Kitasatosporales</taxon>
        <taxon>Streptomycetaceae</taxon>
        <taxon>Streptomyces</taxon>
    </lineage>
</organism>
<sequence>MALRLALAGHQADLPDREAAEEQLAALDIMAASEVLDPDQLRQALLLVLAALGSVSALADPLAELRDVIAGFVDFTDAR</sequence>